<protein>
    <recommendedName>
        <fullName evidence="3">DUF951 domain-containing protein</fullName>
    </recommendedName>
</protein>
<dbReference type="PANTHER" id="PTHR38455:SF1">
    <property type="entry name" value="DUF951 DOMAIN-CONTAINING PROTEIN"/>
    <property type="match status" value="1"/>
</dbReference>
<dbReference type="Proteomes" id="UP000199695">
    <property type="component" value="Unassembled WGS sequence"/>
</dbReference>
<name>A0A1H8BJB1_9BACL</name>
<dbReference type="Pfam" id="PF06107">
    <property type="entry name" value="DUF951"/>
    <property type="match status" value="1"/>
</dbReference>
<keyword evidence="2" id="KW-1185">Reference proteome</keyword>
<reference evidence="1 2" key="1">
    <citation type="submission" date="2016-10" db="EMBL/GenBank/DDBJ databases">
        <authorList>
            <person name="de Groot N.N."/>
        </authorList>
    </citation>
    <scope>NUCLEOTIDE SEQUENCE [LARGE SCALE GENOMIC DNA]</scope>
    <source>
        <strain evidence="1 2">DSM 46701</strain>
    </source>
</reference>
<dbReference type="InterPro" id="IPR009296">
    <property type="entry name" value="DUF951"/>
</dbReference>
<evidence type="ECO:0000313" key="1">
    <source>
        <dbReference type="EMBL" id="SEM82955.1"/>
    </source>
</evidence>
<evidence type="ECO:0000313" key="2">
    <source>
        <dbReference type="Proteomes" id="UP000199695"/>
    </source>
</evidence>
<dbReference type="STRING" id="1173111.SAMN05444955_102217"/>
<dbReference type="AlphaFoldDB" id="A0A1H8BJB1"/>
<sequence length="80" mass="9153">MLATIKERVIQLQRKQFGLGDIVEMKKPHPCGTNAWKVIRMGMDIRMKCTGCNHSVLLPRARFEQRLKRVLVSAGESEES</sequence>
<accession>A0A1H8BJB1</accession>
<organism evidence="1 2">
    <name type="scientific">Lihuaxuella thermophila</name>
    <dbReference type="NCBI Taxonomy" id="1173111"/>
    <lineage>
        <taxon>Bacteria</taxon>
        <taxon>Bacillati</taxon>
        <taxon>Bacillota</taxon>
        <taxon>Bacilli</taxon>
        <taxon>Bacillales</taxon>
        <taxon>Thermoactinomycetaceae</taxon>
        <taxon>Lihuaxuella</taxon>
    </lineage>
</organism>
<gene>
    <name evidence="1" type="ORF">SAMN05444955_102217</name>
</gene>
<evidence type="ECO:0008006" key="3">
    <source>
        <dbReference type="Google" id="ProtNLM"/>
    </source>
</evidence>
<dbReference type="PANTHER" id="PTHR38455">
    <property type="entry name" value="HYPOTHETICAL CYTOSOLIC PROTEIN"/>
    <property type="match status" value="1"/>
</dbReference>
<proteinExistence type="predicted"/>
<dbReference type="EMBL" id="FOCQ01000002">
    <property type="protein sequence ID" value="SEM82955.1"/>
    <property type="molecule type" value="Genomic_DNA"/>
</dbReference>